<feature type="domain" description="5'-Nucleotidase C-terminal" evidence="3">
    <location>
        <begin position="386"/>
        <end position="555"/>
    </location>
</feature>
<feature type="compositionally biased region" description="Pro residues" evidence="2">
    <location>
        <begin position="1290"/>
        <end position="1306"/>
    </location>
</feature>
<dbReference type="GO" id="GO:0016787">
    <property type="term" value="F:hydrolase activity"/>
    <property type="evidence" value="ECO:0007669"/>
    <property type="project" value="InterPro"/>
</dbReference>
<feature type="domain" description="5'-Nucleotidase C-terminal" evidence="3">
    <location>
        <begin position="967"/>
        <end position="1152"/>
    </location>
</feature>
<dbReference type="PANTHER" id="PTHR11575">
    <property type="entry name" value="5'-NUCLEOTIDASE-RELATED"/>
    <property type="match status" value="1"/>
</dbReference>
<dbReference type="InterPro" id="IPR036907">
    <property type="entry name" value="5'-Nucleotdase_C_sf"/>
</dbReference>
<dbReference type="Gene3D" id="3.90.780.10">
    <property type="entry name" value="5'-Nucleotidase, C-terminal domain"/>
    <property type="match status" value="2"/>
</dbReference>
<dbReference type="GO" id="GO:0009166">
    <property type="term" value="P:nucleotide catabolic process"/>
    <property type="evidence" value="ECO:0007669"/>
    <property type="project" value="InterPro"/>
</dbReference>
<feature type="region of interest" description="Disordered" evidence="2">
    <location>
        <begin position="1217"/>
        <end position="1311"/>
    </location>
</feature>
<dbReference type="PRINTS" id="PR01607">
    <property type="entry name" value="APYRASEFAMLY"/>
</dbReference>
<sequence length="1338" mass="134646">MAVILSTDQASGARGVQHSMVHTRRAAVEQPPLLRPRRRSLTQSAGDSTNTTVRVLHYNDLYARIEAAQAFGKACTGADETAGICFGGMARLVTAARAARGGGGGSSPLPTLTLDAGDVSSGTLWGVVYPGRNITARLQALVGVDAMFEAGLPALTAYLTALNASGIPALGGCNVDAGLEPALAGLIRKWAVKSVGGVQVGILGYVTTDTRSLTATGGLRFAEVVPAMQACVAEFQKEHPGVKLLIALGHAGYEVDQQVAAQVPGLALVVGGHSQTFLYGTTGLERGPPLVAGDASSGQAPQGPYPTLVNGPTGDMVPVVQAGSLSRYLGQIDITVNGAGRLLSATGAPILLGGAGSSHPVERDAAALAAIAEAAAPVRALESQVIGTLPAELSAAPAVMLTGEAPLGNLICDAMMWYMRNTSALAPDACLINGGAARASLPAGNVTMAAVLTALPFSNTLVVKRLRGLAVISALETGLSSTVLGAGGGVPSTGEFPQVGGLRFRWQPAAGPQQRLRSVEVFNASAGAWAPLQPCAWYAVLTNDYLASGGDHYASFGAADALTSNGVAKSLVVQEYIKAAMPALPYSGSVARSARCNATAGVACTAAPPWAASPAAAAAASCPVSLTLLHYNDVHSRLDPQTASASPCSPAEDAAGGCYGGMARIAAFVKSVRQQQQGDAAAAAAALVLNAGDMTLGSLYDVAHNDRRTSAAAQNAVGEDAFVLGSHEFDFGLDALVAYLRLLRAPVLVANLNASARPDLAALVRPYTVVELGNTGVRAGIVGWTDPEGQFTSKVAPVLLTPVLPAVQSAVAALKAEYGPLVNIIIGLSHAGLDQDGAVAAAVGDLDVIVGGKDQVFMYGTGNGTRGPALTVGSDSSGQRATLPYPTLGDSAVVEGKEVPMVQAFYAGRYVGRFTLNFTAAGDATGWAGNPVLMGGNRSASPIPPDPAVRQLILQFAGELTAAAAEVIGVSDVTLSGARPAIRMAEVPLGNAVCDGLRAYLRTYDTTIGSMISASSSSSTSAGGLATDVCLLNSGSFRANINQGTITTGGIYSVLPFGNSIAVVNVTGAQLLASLENSVSATDWTDPPGRFAQVSGVAFSYDPAAPVGARLLSAALRPGSDQSQSQQTPINPCAHYLVLTNDFMSTGGDGYADLAAAPKIDSLKLSLEVAFMDYVRGLQGAPLMSGVYQRILRCENSTVPGCPAARALNATCPAAAPLPSTSPAPSPAPSSSSGGGNGAASPPPSPPPTGGAGAGPASSPPPPPGGSSIQADTGVGGTPPSPSPATASQSPPPPSSGASRPPPAPPGNSAGNSALCGWGLVWLVFRALVSAGVVQLLL</sequence>
<dbReference type="InterPro" id="IPR006179">
    <property type="entry name" value="5_nucleotidase/apyrase"/>
</dbReference>
<dbReference type="SUPFAM" id="SSF55816">
    <property type="entry name" value="5'-nucleotidase (syn. UDP-sugar hydrolase), C-terminal domain"/>
    <property type="match status" value="2"/>
</dbReference>
<dbReference type="PANTHER" id="PTHR11575:SF24">
    <property type="entry name" value="5'-NUCLEOTIDASE"/>
    <property type="match status" value="1"/>
</dbReference>
<proteinExistence type="inferred from homology"/>
<dbReference type="Gene3D" id="3.60.21.10">
    <property type="match status" value="2"/>
</dbReference>
<keyword evidence="5" id="KW-1185">Reference proteome</keyword>
<name>A0A835VUP2_9CHLO</name>
<gene>
    <name evidence="4" type="ORF">HYH02_013845</name>
</gene>
<comment type="caution">
    <text evidence="4">The sequence shown here is derived from an EMBL/GenBank/DDBJ whole genome shotgun (WGS) entry which is preliminary data.</text>
</comment>
<dbReference type="Proteomes" id="UP000613740">
    <property type="component" value="Unassembled WGS sequence"/>
</dbReference>
<dbReference type="InterPro" id="IPR029052">
    <property type="entry name" value="Metallo-depent_PP-like"/>
</dbReference>
<dbReference type="OrthoDB" id="531680at2759"/>
<comment type="similarity">
    <text evidence="1">Belongs to the 5'-nucleotidase family.</text>
</comment>
<reference evidence="4" key="1">
    <citation type="journal article" date="2020" name="bioRxiv">
        <title>Comparative genomics of Chlamydomonas.</title>
        <authorList>
            <person name="Craig R.J."/>
            <person name="Hasan A.R."/>
            <person name="Ness R.W."/>
            <person name="Keightley P.D."/>
        </authorList>
    </citation>
    <scope>NUCLEOTIDE SEQUENCE</scope>
    <source>
        <strain evidence="4">CCAP 11/173</strain>
    </source>
</reference>
<evidence type="ECO:0000259" key="3">
    <source>
        <dbReference type="Pfam" id="PF02872"/>
    </source>
</evidence>
<dbReference type="SUPFAM" id="SSF56300">
    <property type="entry name" value="Metallo-dependent phosphatases"/>
    <property type="match status" value="2"/>
</dbReference>
<evidence type="ECO:0000256" key="2">
    <source>
        <dbReference type="SAM" id="MobiDB-lite"/>
    </source>
</evidence>
<evidence type="ECO:0000313" key="5">
    <source>
        <dbReference type="Proteomes" id="UP000613740"/>
    </source>
</evidence>
<evidence type="ECO:0000313" key="4">
    <source>
        <dbReference type="EMBL" id="KAG2430017.1"/>
    </source>
</evidence>
<protein>
    <recommendedName>
        <fullName evidence="3">5'-Nucleotidase C-terminal domain-containing protein</fullName>
    </recommendedName>
</protein>
<accession>A0A835VUP2</accession>
<dbReference type="Pfam" id="PF02872">
    <property type="entry name" value="5_nucleotid_C"/>
    <property type="match status" value="2"/>
</dbReference>
<dbReference type="EMBL" id="JAEHOD010000081">
    <property type="protein sequence ID" value="KAG2430017.1"/>
    <property type="molecule type" value="Genomic_DNA"/>
</dbReference>
<evidence type="ECO:0000256" key="1">
    <source>
        <dbReference type="ARBA" id="ARBA00006654"/>
    </source>
</evidence>
<dbReference type="InterPro" id="IPR008334">
    <property type="entry name" value="5'-Nucleotdase_C"/>
</dbReference>
<organism evidence="4 5">
    <name type="scientific">Chlamydomonas schloesseri</name>
    <dbReference type="NCBI Taxonomy" id="2026947"/>
    <lineage>
        <taxon>Eukaryota</taxon>
        <taxon>Viridiplantae</taxon>
        <taxon>Chlorophyta</taxon>
        <taxon>core chlorophytes</taxon>
        <taxon>Chlorophyceae</taxon>
        <taxon>CS clade</taxon>
        <taxon>Chlamydomonadales</taxon>
        <taxon>Chlamydomonadaceae</taxon>
        <taxon>Chlamydomonas</taxon>
    </lineage>
</organism>